<dbReference type="Gene3D" id="3.10.290.10">
    <property type="entry name" value="RNA-binding S4 domain"/>
    <property type="match status" value="1"/>
</dbReference>
<dbReference type="Proteomes" id="UP000252139">
    <property type="component" value="Unassembled WGS sequence"/>
</dbReference>
<dbReference type="InterPro" id="IPR018199">
    <property type="entry name" value="Ribosomal_eS4_N_CS"/>
</dbReference>
<proteinExistence type="predicted"/>
<feature type="domain" description="Small ribosomal subunit protein eS4 N-terminal" evidence="1">
    <location>
        <begin position="25"/>
        <end position="48"/>
    </location>
</feature>
<dbReference type="AlphaFoldDB" id="A0A367J0X1"/>
<feature type="non-terminal residue" evidence="2">
    <location>
        <position position="56"/>
    </location>
</feature>
<comment type="caution">
    <text evidence="2">The sequence shown here is derived from an EMBL/GenBank/DDBJ whole genome shotgun (WGS) entry which is preliminary data.</text>
</comment>
<sequence length="56" mass="6626">MVWEYSMRHTSISVMDTEDGWMDGRGPKKHMKRLAAPKHWMLDKLLGKLKIVNEEL</sequence>
<keyword evidence="3" id="KW-1185">Reference proteome</keyword>
<evidence type="ECO:0000259" key="1">
    <source>
        <dbReference type="Pfam" id="PF08071"/>
    </source>
</evidence>
<dbReference type="InterPro" id="IPR013843">
    <property type="entry name" value="Ribosomal_eS4_N"/>
</dbReference>
<dbReference type="InterPro" id="IPR036986">
    <property type="entry name" value="S4_RNA-bd_sf"/>
</dbReference>
<name>A0A367J0X1_RHIAZ</name>
<evidence type="ECO:0000313" key="2">
    <source>
        <dbReference type="EMBL" id="RCH83592.1"/>
    </source>
</evidence>
<dbReference type="PROSITE" id="PS00528">
    <property type="entry name" value="RIBOSOMAL_S4E"/>
    <property type="match status" value="1"/>
</dbReference>
<dbReference type="OrthoDB" id="5592473at2759"/>
<dbReference type="STRING" id="86630.A0A367J0X1"/>
<protein>
    <recommendedName>
        <fullName evidence="1">Small ribosomal subunit protein eS4 N-terminal domain-containing protein</fullName>
    </recommendedName>
</protein>
<dbReference type="Pfam" id="PF08071">
    <property type="entry name" value="RS4NT"/>
    <property type="match status" value="1"/>
</dbReference>
<dbReference type="EMBL" id="PJQL01002613">
    <property type="protein sequence ID" value="RCH83592.1"/>
    <property type="molecule type" value="Genomic_DNA"/>
</dbReference>
<organism evidence="2 3">
    <name type="scientific">Rhizopus azygosporus</name>
    <name type="common">Rhizopus microsporus var. azygosporus</name>
    <dbReference type="NCBI Taxonomy" id="86630"/>
    <lineage>
        <taxon>Eukaryota</taxon>
        <taxon>Fungi</taxon>
        <taxon>Fungi incertae sedis</taxon>
        <taxon>Mucoromycota</taxon>
        <taxon>Mucoromycotina</taxon>
        <taxon>Mucoromycetes</taxon>
        <taxon>Mucorales</taxon>
        <taxon>Mucorineae</taxon>
        <taxon>Rhizopodaceae</taxon>
        <taxon>Rhizopus</taxon>
    </lineage>
</organism>
<reference evidence="2 3" key="1">
    <citation type="journal article" date="2018" name="G3 (Bethesda)">
        <title>Phylogenetic and Phylogenomic Definition of Rhizopus Species.</title>
        <authorList>
            <person name="Gryganskyi A.P."/>
            <person name="Golan J."/>
            <person name="Dolatabadi S."/>
            <person name="Mondo S."/>
            <person name="Robb S."/>
            <person name="Idnurm A."/>
            <person name="Muszewska A."/>
            <person name="Steczkiewicz K."/>
            <person name="Masonjones S."/>
            <person name="Liao H.L."/>
            <person name="Gajdeczka M.T."/>
            <person name="Anike F."/>
            <person name="Vuek A."/>
            <person name="Anishchenko I.M."/>
            <person name="Voigt K."/>
            <person name="de Hoog G.S."/>
            <person name="Smith M.E."/>
            <person name="Heitman J."/>
            <person name="Vilgalys R."/>
            <person name="Stajich J.E."/>
        </authorList>
    </citation>
    <scope>NUCLEOTIDE SEQUENCE [LARGE SCALE GENOMIC DNA]</scope>
    <source>
        <strain evidence="2 3">CBS 357.93</strain>
    </source>
</reference>
<gene>
    <name evidence="2" type="ORF">CU097_000482</name>
</gene>
<evidence type="ECO:0000313" key="3">
    <source>
        <dbReference type="Proteomes" id="UP000252139"/>
    </source>
</evidence>
<accession>A0A367J0X1</accession>
<dbReference type="GO" id="GO:0003723">
    <property type="term" value="F:RNA binding"/>
    <property type="evidence" value="ECO:0007669"/>
    <property type="project" value="InterPro"/>
</dbReference>